<sequence>MICGNSHKSWIYQLNFENCGNYSENTKKNHRSIKPLHKTSVLRLSSKFKSHFSVSSTEKNFLKV</sequence>
<name>A0AAQ0AYG0_LEPIR</name>
<dbReference type="Proteomes" id="UP000663124">
    <property type="component" value="Chromosome 1"/>
</dbReference>
<protein>
    <submittedName>
        <fullName evidence="1">Uncharacterized protein</fullName>
    </submittedName>
</protein>
<dbReference type="EMBL" id="CP043884">
    <property type="protein sequence ID" value="QOI42280.1"/>
    <property type="molecule type" value="Genomic_DNA"/>
</dbReference>
<evidence type="ECO:0000313" key="2">
    <source>
        <dbReference type="Proteomes" id="UP000663124"/>
    </source>
</evidence>
<organism evidence="1 2">
    <name type="scientific">Leptospira interrogans serovar Canicola</name>
    <dbReference type="NCBI Taxonomy" id="211880"/>
    <lineage>
        <taxon>Bacteria</taxon>
        <taxon>Pseudomonadati</taxon>
        <taxon>Spirochaetota</taxon>
        <taxon>Spirochaetia</taxon>
        <taxon>Leptospirales</taxon>
        <taxon>Leptospiraceae</taxon>
        <taxon>Leptospira</taxon>
    </lineage>
</organism>
<proteinExistence type="predicted"/>
<accession>A0AAQ0AYG0</accession>
<reference evidence="1" key="1">
    <citation type="submission" date="2019-09" db="EMBL/GenBank/DDBJ databases">
        <title>Comparative Genomics of Leptospira interrogans Reveals Genome Plasticity - A Common Adaptive Strategy for Survival in Various Hosts.</title>
        <authorList>
            <person name="Ramli S.R."/>
            <person name="Bunk B."/>
            <person name="Goris M."/>
            <person name="Bhuju S."/>
            <person name="Jarek M."/>
            <person name="Sproer C."/>
            <person name="Mustakim S."/>
            <person name="Strommenger B."/>
            <person name="Pessler F."/>
        </authorList>
    </citation>
    <scope>NUCLEOTIDE SEQUENCE</scope>
    <source>
        <strain evidence="1">782</strain>
    </source>
</reference>
<dbReference type="AlphaFoldDB" id="A0AAQ0AYG0"/>
<evidence type="ECO:0000313" key="1">
    <source>
        <dbReference type="EMBL" id="QOI42280.1"/>
    </source>
</evidence>
<gene>
    <name evidence="1" type="ORF">Lepto782_08400</name>
</gene>